<proteinExistence type="predicted"/>
<organism evidence="1 2">
    <name type="scientific">Aspergillus sclerotiicarbonarius (strain CBS 121057 / IBT 28362)</name>
    <dbReference type="NCBI Taxonomy" id="1448318"/>
    <lineage>
        <taxon>Eukaryota</taxon>
        <taxon>Fungi</taxon>
        <taxon>Dikarya</taxon>
        <taxon>Ascomycota</taxon>
        <taxon>Pezizomycotina</taxon>
        <taxon>Eurotiomycetes</taxon>
        <taxon>Eurotiomycetidae</taxon>
        <taxon>Eurotiales</taxon>
        <taxon>Aspergillaceae</taxon>
        <taxon>Aspergillus</taxon>
        <taxon>Aspergillus subgen. Circumdati</taxon>
    </lineage>
</organism>
<name>A0A319EGP9_ASPSB</name>
<dbReference type="EMBL" id="KZ826327">
    <property type="protein sequence ID" value="PYI09522.1"/>
    <property type="molecule type" value="Genomic_DNA"/>
</dbReference>
<evidence type="ECO:0000313" key="1">
    <source>
        <dbReference type="EMBL" id="PYI09522.1"/>
    </source>
</evidence>
<sequence>MNDLHPSNLASLKPLGLLLEVRETFVETITQLRQLLVASLDPRDAERYLQQEYDAWTGKAQERWLAGAAKEQEERNPPLSLLRKRKVKFPVGALSDKYWNEDLQQAVKPASRFWLFPITSLGASQEDIAREEQPLDLARLGFVPLAINLTPPSPLGLRVQLPGSVYLRKTAKANSSTTVRCELVTGDPWPAQYPLWPQAPALRWDLNPHNAWDFSI</sequence>
<reference evidence="1 2" key="1">
    <citation type="submission" date="2018-02" db="EMBL/GenBank/DDBJ databases">
        <title>The genomes of Aspergillus section Nigri reveals drivers in fungal speciation.</title>
        <authorList>
            <consortium name="DOE Joint Genome Institute"/>
            <person name="Vesth T.C."/>
            <person name="Nybo J."/>
            <person name="Theobald S."/>
            <person name="Brandl J."/>
            <person name="Frisvad J.C."/>
            <person name="Nielsen K.F."/>
            <person name="Lyhne E.K."/>
            <person name="Kogle M.E."/>
            <person name="Kuo A."/>
            <person name="Riley R."/>
            <person name="Clum A."/>
            <person name="Nolan M."/>
            <person name="Lipzen A."/>
            <person name="Salamov A."/>
            <person name="Henrissat B."/>
            <person name="Wiebenga A."/>
            <person name="De vries R.P."/>
            <person name="Grigoriev I.V."/>
            <person name="Mortensen U.H."/>
            <person name="Andersen M.R."/>
            <person name="Baker S.E."/>
        </authorList>
    </citation>
    <scope>NUCLEOTIDE SEQUENCE [LARGE SCALE GENOMIC DNA]</scope>
    <source>
        <strain evidence="1 2">CBS 121057</strain>
    </source>
</reference>
<gene>
    <name evidence="1" type="ORF">BO78DRAFT_415796</name>
</gene>
<evidence type="ECO:0000313" key="2">
    <source>
        <dbReference type="Proteomes" id="UP000248423"/>
    </source>
</evidence>
<accession>A0A319EGP9</accession>
<dbReference type="Proteomes" id="UP000248423">
    <property type="component" value="Unassembled WGS sequence"/>
</dbReference>
<dbReference type="AlphaFoldDB" id="A0A319EGP9"/>
<protein>
    <submittedName>
        <fullName evidence="1">Uncharacterized protein</fullName>
    </submittedName>
</protein>
<dbReference type="VEuPathDB" id="FungiDB:BO78DRAFT_415796"/>
<keyword evidence="2" id="KW-1185">Reference proteome</keyword>